<evidence type="ECO:0000313" key="12">
    <source>
        <dbReference type="Proteomes" id="UP000289708"/>
    </source>
</evidence>
<organism evidence="11 12">
    <name type="scientific">Hansschlegelia zhihuaiae</name>
    <dbReference type="NCBI Taxonomy" id="405005"/>
    <lineage>
        <taxon>Bacteria</taxon>
        <taxon>Pseudomonadati</taxon>
        <taxon>Pseudomonadota</taxon>
        <taxon>Alphaproteobacteria</taxon>
        <taxon>Hyphomicrobiales</taxon>
        <taxon>Methylopilaceae</taxon>
        <taxon>Hansschlegelia</taxon>
    </lineage>
</organism>
<feature type="transmembrane region" description="Helical" evidence="10">
    <location>
        <begin position="57"/>
        <end position="78"/>
    </location>
</feature>
<evidence type="ECO:0000256" key="8">
    <source>
        <dbReference type="ARBA" id="ARBA00039168"/>
    </source>
</evidence>
<feature type="transmembrane region" description="Helical" evidence="10">
    <location>
        <begin position="84"/>
        <end position="104"/>
    </location>
</feature>
<dbReference type="Proteomes" id="UP000289708">
    <property type="component" value="Unassembled WGS sequence"/>
</dbReference>
<dbReference type="GO" id="GO:0022857">
    <property type="term" value="F:transmembrane transporter activity"/>
    <property type="evidence" value="ECO:0007669"/>
    <property type="project" value="InterPro"/>
</dbReference>
<proteinExistence type="inferred from homology"/>
<evidence type="ECO:0000256" key="1">
    <source>
        <dbReference type="ARBA" id="ARBA00004651"/>
    </source>
</evidence>
<evidence type="ECO:0000256" key="7">
    <source>
        <dbReference type="ARBA" id="ARBA00038151"/>
    </source>
</evidence>
<dbReference type="Pfam" id="PF00893">
    <property type="entry name" value="Multi_Drug_Res"/>
    <property type="match status" value="1"/>
</dbReference>
<dbReference type="GO" id="GO:0005886">
    <property type="term" value="C:plasma membrane"/>
    <property type="evidence" value="ECO:0007669"/>
    <property type="project" value="UniProtKB-SubCell"/>
</dbReference>
<feature type="transmembrane region" description="Helical" evidence="10">
    <location>
        <begin position="33"/>
        <end position="50"/>
    </location>
</feature>
<evidence type="ECO:0000256" key="4">
    <source>
        <dbReference type="ARBA" id="ARBA00022692"/>
    </source>
</evidence>
<evidence type="ECO:0000256" key="10">
    <source>
        <dbReference type="SAM" id="Phobius"/>
    </source>
</evidence>
<dbReference type="InterPro" id="IPR037185">
    <property type="entry name" value="EmrE-like"/>
</dbReference>
<evidence type="ECO:0000256" key="3">
    <source>
        <dbReference type="ARBA" id="ARBA00022475"/>
    </source>
</evidence>
<sequence>MAWIYLATAAAFEVAFALGMKWSDGFTRLWPTLFTMVTVVGGIGFLTLALKTLPVSVAYPIWTAVGTLGTVALGFALLGESLTAAKVVSAVAIMAGVAGLKVSAG</sequence>
<evidence type="ECO:0000313" key="11">
    <source>
        <dbReference type="EMBL" id="RXF74056.1"/>
    </source>
</evidence>
<evidence type="ECO:0000256" key="2">
    <source>
        <dbReference type="ARBA" id="ARBA00022448"/>
    </source>
</evidence>
<dbReference type="OrthoDB" id="9808638at2"/>
<comment type="subcellular location">
    <subcellularLocation>
        <location evidence="1 9">Cell membrane</location>
        <topology evidence="1 9">Multi-pass membrane protein</topology>
    </subcellularLocation>
</comment>
<keyword evidence="6 10" id="KW-0472">Membrane</keyword>
<protein>
    <recommendedName>
        <fullName evidence="8">Guanidinium exporter</fullName>
    </recommendedName>
</protein>
<comment type="similarity">
    <text evidence="7">Belongs to the drug/metabolite transporter (DMT) superfamily. Small multidrug resistance (SMR) (TC 2.A.7.1) family. Gdx/SugE subfamily.</text>
</comment>
<accession>A0A4Q0MLW6</accession>
<gene>
    <name evidence="11" type="ORF">EK403_06695</name>
</gene>
<comment type="caution">
    <text evidence="11">The sequence shown here is derived from an EMBL/GenBank/DDBJ whole genome shotgun (WGS) entry which is preliminary data.</text>
</comment>
<evidence type="ECO:0000256" key="9">
    <source>
        <dbReference type="RuleBase" id="RU003942"/>
    </source>
</evidence>
<evidence type="ECO:0000256" key="6">
    <source>
        <dbReference type="ARBA" id="ARBA00023136"/>
    </source>
</evidence>
<dbReference type="FunFam" id="1.10.3730.20:FF:000001">
    <property type="entry name" value="Quaternary ammonium compound resistance transporter SugE"/>
    <property type="match status" value="1"/>
</dbReference>
<dbReference type="RefSeq" id="WP_128776732.1">
    <property type="nucleotide sequence ID" value="NZ_RYFI01000005.1"/>
</dbReference>
<name>A0A4Q0MLW6_9HYPH</name>
<dbReference type="InterPro" id="IPR045324">
    <property type="entry name" value="Small_multidrug_res"/>
</dbReference>
<dbReference type="Gene3D" id="1.10.3730.20">
    <property type="match status" value="1"/>
</dbReference>
<dbReference type="SUPFAM" id="SSF103481">
    <property type="entry name" value="Multidrug resistance efflux transporter EmrE"/>
    <property type="match status" value="1"/>
</dbReference>
<evidence type="ECO:0000256" key="5">
    <source>
        <dbReference type="ARBA" id="ARBA00022989"/>
    </source>
</evidence>
<dbReference type="InterPro" id="IPR000390">
    <property type="entry name" value="Small_drug/metabolite_transptr"/>
</dbReference>
<dbReference type="PANTHER" id="PTHR30561">
    <property type="entry name" value="SMR FAMILY PROTON-DEPENDENT DRUG EFFLUX TRANSPORTER SUGE"/>
    <property type="match status" value="1"/>
</dbReference>
<keyword evidence="12" id="KW-1185">Reference proteome</keyword>
<reference evidence="11 12" key="1">
    <citation type="submission" date="2018-12" db="EMBL/GenBank/DDBJ databases">
        <title>bacterium Hansschlegelia zhihuaiae S113.</title>
        <authorList>
            <person name="He J."/>
        </authorList>
    </citation>
    <scope>NUCLEOTIDE SEQUENCE [LARGE SCALE GENOMIC DNA]</scope>
    <source>
        <strain evidence="11 12">S 113</strain>
    </source>
</reference>
<keyword evidence="4 9" id="KW-0812">Transmembrane</keyword>
<dbReference type="AlphaFoldDB" id="A0A4Q0MLW6"/>
<keyword evidence="5 10" id="KW-1133">Transmembrane helix</keyword>
<keyword evidence="3" id="KW-1003">Cell membrane</keyword>
<dbReference type="EMBL" id="RYFI01000005">
    <property type="protein sequence ID" value="RXF74056.1"/>
    <property type="molecule type" value="Genomic_DNA"/>
</dbReference>
<keyword evidence="2" id="KW-0813">Transport</keyword>
<dbReference type="PANTHER" id="PTHR30561:SF0">
    <property type="entry name" value="GUANIDINIUM EXPORTER"/>
    <property type="match status" value="1"/>
</dbReference>
<dbReference type="GO" id="GO:1990961">
    <property type="term" value="P:xenobiotic detoxification by transmembrane export across the plasma membrane"/>
    <property type="evidence" value="ECO:0007669"/>
    <property type="project" value="UniProtKB-ARBA"/>
</dbReference>